<dbReference type="InterPro" id="IPR008979">
    <property type="entry name" value="Galactose-bd-like_sf"/>
</dbReference>
<accession>A0A2P5Z2T0</accession>
<feature type="chain" id="PRO_5015124195" evidence="2">
    <location>
        <begin position="25"/>
        <end position="527"/>
    </location>
</feature>
<dbReference type="InterPro" id="IPR000383">
    <property type="entry name" value="Xaa-Pro-like_dom"/>
</dbReference>
<proteinExistence type="predicted"/>
<dbReference type="STRING" id="56458.SB85_09165"/>
<keyword evidence="2" id="KW-0732">Signal</keyword>
<gene>
    <name evidence="4" type="ORF">XsacCFBP4641_13360</name>
</gene>
<feature type="domain" description="Xaa-Pro dipeptidyl-peptidase C-terminal" evidence="3">
    <location>
        <begin position="295"/>
        <end position="523"/>
    </location>
</feature>
<name>A0A2P5Z2T0_9XANT</name>
<dbReference type="SMART" id="SM00939">
    <property type="entry name" value="PepX_C"/>
    <property type="match status" value="1"/>
</dbReference>
<feature type="signal peptide" evidence="2">
    <location>
        <begin position="1"/>
        <end position="24"/>
    </location>
</feature>
<dbReference type="GO" id="GO:0008239">
    <property type="term" value="F:dipeptidyl-peptidase activity"/>
    <property type="evidence" value="ECO:0007669"/>
    <property type="project" value="InterPro"/>
</dbReference>
<dbReference type="GeneID" id="93877737"/>
<dbReference type="PANTHER" id="PTHR22946">
    <property type="entry name" value="DIENELACTONE HYDROLASE DOMAIN-CONTAINING PROTEIN-RELATED"/>
    <property type="match status" value="1"/>
</dbReference>
<reference evidence="4 5" key="1">
    <citation type="submission" date="2016-08" db="EMBL/GenBank/DDBJ databases">
        <authorList>
            <person name="Seilhamer J.J."/>
        </authorList>
    </citation>
    <scope>NUCLEOTIDE SEQUENCE [LARGE SCALE GENOMIC DNA]</scope>
    <source>
        <strain evidence="4 5">CFBP4641</strain>
    </source>
</reference>
<dbReference type="Pfam" id="PF08530">
    <property type="entry name" value="PepX_C"/>
    <property type="match status" value="1"/>
</dbReference>
<evidence type="ECO:0000256" key="1">
    <source>
        <dbReference type="ARBA" id="ARBA00022801"/>
    </source>
</evidence>
<comment type="caution">
    <text evidence="4">The sequence shown here is derived from an EMBL/GenBank/DDBJ whole genome shotgun (WGS) entry which is preliminary data.</text>
</comment>
<keyword evidence="1" id="KW-0378">Hydrolase</keyword>
<sequence length="527" mass="54723">MRMSVSRRIALGAMLLVFSAAAAAAGFTKQYQSISSFDGTKLGALVLVPQGQGPGPFPLVVMPASWSLPNLEYVGRASELANDGYVVVSYTSRGFWDSQGLIDIAGAPTVEDVSAVIDWALANTPADAKAIGVSGISYGAGTSLLAAARDPRIKAVAALSGWADLQASLYANSTVSQQGVGLLVAAGVATGRPGPDLARITAHVAVGDYDGAVQGFLPKAAERGVINEVQALNRNGPAVLMANAFNDGLFPPNQYIDLYNRLSVPKHLMFSQGDHATAELPGALGLPNQVYTEATRWFDRYLKGRDNGVDREAPVQLSTVGGTWLSYADWNSVQAGATRYGLTGPSGLLLPTGSLTGGNSSGWNYRIATDVPTLADSGVVMVSGLLQGLGQPVTTSIPLVSRVGAAVWSGPVLSSDKRLAGAPSLRLTVTPSQSNVSLFAYLYSMDSAGSAQLLSHVPYTLRNATPGTPVTLDLALQAAAAEIQAGRRLVLVVDTTDPRYTSASRFGGTVSFSSPAATPSFLSVPLH</sequence>
<dbReference type="InterPro" id="IPR050261">
    <property type="entry name" value="FrsA_esterase"/>
</dbReference>
<dbReference type="EMBL" id="MDEK01000011">
    <property type="protein sequence ID" value="PPU81951.1"/>
    <property type="molecule type" value="Genomic_DNA"/>
</dbReference>
<dbReference type="Pfam" id="PF02129">
    <property type="entry name" value="Peptidase_S15"/>
    <property type="match status" value="1"/>
</dbReference>
<dbReference type="SUPFAM" id="SSF53474">
    <property type="entry name" value="alpha/beta-Hydrolases"/>
    <property type="match status" value="1"/>
</dbReference>
<evidence type="ECO:0000313" key="4">
    <source>
        <dbReference type="EMBL" id="PPU81951.1"/>
    </source>
</evidence>
<dbReference type="RefSeq" id="WP_040901499.1">
    <property type="nucleotide sequence ID" value="NZ_CP132343.1"/>
</dbReference>
<dbReference type="Proteomes" id="UP000247346">
    <property type="component" value="Unassembled WGS sequence"/>
</dbReference>
<dbReference type="Gene3D" id="2.60.120.260">
    <property type="entry name" value="Galactose-binding domain-like"/>
    <property type="match status" value="1"/>
</dbReference>
<dbReference type="GO" id="GO:0052689">
    <property type="term" value="F:carboxylic ester hydrolase activity"/>
    <property type="evidence" value="ECO:0007669"/>
    <property type="project" value="UniProtKB-ARBA"/>
</dbReference>
<dbReference type="SUPFAM" id="SSF49785">
    <property type="entry name" value="Galactose-binding domain-like"/>
    <property type="match status" value="1"/>
</dbReference>
<dbReference type="InterPro" id="IPR029058">
    <property type="entry name" value="AB_hydrolase_fold"/>
</dbReference>
<dbReference type="AlphaFoldDB" id="A0A2P5Z2T0"/>
<organism evidence="4 5">
    <name type="scientific">Xanthomonas sacchari</name>
    <dbReference type="NCBI Taxonomy" id="56458"/>
    <lineage>
        <taxon>Bacteria</taxon>
        <taxon>Pseudomonadati</taxon>
        <taxon>Pseudomonadota</taxon>
        <taxon>Gammaproteobacteria</taxon>
        <taxon>Lysobacterales</taxon>
        <taxon>Lysobacteraceae</taxon>
        <taxon>Xanthomonas</taxon>
    </lineage>
</organism>
<dbReference type="InterPro" id="IPR013736">
    <property type="entry name" value="Xaa-Pro_dipept_C"/>
</dbReference>
<evidence type="ECO:0000256" key="2">
    <source>
        <dbReference type="SAM" id="SignalP"/>
    </source>
</evidence>
<evidence type="ECO:0000259" key="3">
    <source>
        <dbReference type="SMART" id="SM00939"/>
    </source>
</evidence>
<evidence type="ECO:0000313" key="5">
    <source>
        <dbReference type="Proteomes" id="UP000247346"/>
    </source>
</evidence>
<dbReference type="PANTHER" id="PTHR22946:SF9">
    <property type="entry name" value="POLYKETIDE TRANSFERASE AF380"/>
    <property type="match status" value="1"/>
</dbReference>
<protein>
    <submittedName>
        <fullName evidence="4">X-Pro dipeptidyl-peptidase</fullName>
    </submittedName>
</protein>
<dbReference type="OrthoDB" id="9806163at2"/>
<dbReference type="Gene3D" id="3.40.50.1820">
    <property type="entry name" value="alpha/beta hydrolase"/>
    <property type="match status" value="2"/>
</dbReference>